<name>A0A8I1GH94_9HYPH</name>
<evidence type="ECO:0000313" key="2">
    <source>
        <dbReference type="Proteomes" id="UP000623250"/>
    </source>
</evidence>
<reference evidence="1 2" key="1">
    <citation type="submission" date="2020-12" db="EMBL/GenBank/DDBJ databases">
        <title>Revised draft genomes of Rhodomicrobium vannielii ATCC 17100 and Rhodomicrobium udaipurense JA643.</title>
        <authorList>
            <person name="Conners E.M."/>
            <person name="Davenport E.J."/>
            <person name="Bose A."/>
        </authorList>
    </citation>
    <scope>NUCLEOTIDE SEQUENCE [LARGE SCALE GENOMIC DNA]</scope>
    <source>
        <strain evidence="1 2">JA643</strain>
    </source>
</reference>
<keyword evidence="2" id="KW-1185">Reference proteome</keyword>
<proteinExistence type="predicted"/>
<protein>
    <submittedName>
        <fullName evidence="1">Uncharacterized protein</fullName>
    </submittedName>
</protein>
<comment type="caution">
    <text evidence="1">The sequence shown here is derived from an EMBL/GenBank/DDBJ whole genome shotgun (WGS) entry which is preliminary data.</text>
</comment>
<dbReference type="EMBL" id="JAEMUK010000024">
    <property type="protein sequence ID" value="MBJ7543996.1"/>
    <property type="molecule type" value="Genomic_DNA"/>
</dbReference>
<sequence>MDHTGIAIIESNWHRKQNLSVRSLFDLIANISCANPNAYHYEMANSEVAIKEAIPRIASYRECRHPYIATHGDDKGLAFINNDRLTRTELPNLLRDIRETNGSTLRGLHLGSCLFGTERLADFIYSDEICVKWIAGYSEVVPWIESATLELLFFNELLQHSDETASQAIKLTAEKLLNTAPGLVKELGFGIFVRKQGTGGAKNLLARAYDDDCANNYDE</sequence>
<accession>A0A8I1GH94</accession>
<dbReference type="AlphaFoldDB" id="A0A8I1GH94"/>
<gene>
    <name evidence="1" type="ORF">JDN41_10540</name>
</gene>
<dbReference type="Proteomes" id="UP000623250">
    <property type="component" value="Unassembled WGS sequence"/>
</dbReference>
<evidence type="ECO:0000313" key="1">
    <source>
        <dbReference type="EMBL" id="MBJ7543996.1"/>
    </source>
</evidence>
<dbReference type="RefSeq" id="WP_037240957.1">
    <property type="nucleotide sequence ID" value="NZ_JAEMUK010000024.1"/>
</dbReference>
<organism evidence="1 2">
    <name type="scientific">Rhodomicrobium udaipurense</name>
    <dbReference type="NCBI Taxonomy" id="1202716"/>
    <lineage>
        <taxon>Bacteria</taxon>
        <taxon>Pseudomonadati</taxon>
        <taxon>Pseudomonadota</taxon>
        <taxon>Alphaproteobacteria</taxon>
        <taxon>Hyphomicrobiales</taxon>
        <taxon>Hyphomicrobiaceae</taxon>
        <taxon>Rhodomicrobium</taxon>
    </lineage>
</organism>